<protein>
    <submittedName>
        <fullName evidence="6">ABC transporter protein</fullName>
        <ecNumber evidence="6">3.6.3.25</ecNumber>
    </submittedName>
</protein>
<comment type="similarity">
    <text evidence="1">Belongs to the ABC transporter superfamily.</text>
</comment>
<evidence type="ECO:0000259" key="5">
    <source>
        <dbReference type="PROSITE" id="PS50893"/>
    </source>
</evidence>
<proteinExistence type="inferred from homology"/>
<dbReference type="GO" id="GO:0005524">
    <property type="term" value="F:ATP binding"/>
    <property type="evidence" value="ECO:0007669"/>
    <property type="project" value="UniProtKB-KW"/>
</dbReference>
<keyword evidence="3" id="KW-0547">Nucleotide-binding</keyword>
<dbReference type="CDD" id="cd03230">
    <property type="entry name" value="ABC_DR_subfamily_A"/>
    <property type="match status" value="1"/>
</dbReference>
<dbReference type="InterPro" id="IPR050763">
    <property type="entry name" value="ABC_transporter_ATP-binding"/>
</dbReference>
<dbReference type="PANTHER" id="PTHR42711">
    <property type="entry name" value="ABC TRANSPORTER ATP-BINDING PROTEIN"/>
    <property type="match status" value="1"/>
</dbReference>
<evidence type="ECO:0000256" key="3">
    <source>
        <dbReference type="ARBA" id="ARBA00022741"/>
    </source>
</evidence>
<sequence>MSDITIQHVKKSFHHQVVLDVPSFDVKRGEIVAIVGANGAGKSTLIKMISGLMLQDTGSVLVYHHKNTSAAIHRDVKFVLESGRGYYEYLTANQNIDYFLHLNNLSRSQVKEELAELCQKLAFNPYTDRLVSELSQGTRQKLSLIIALLCQPKVLCLDEPTNGLDVVAKKQFATLLLELSQKKQTIILMTTHDIFFVKELSARICVMSKGKIKKQGSFSEIFRENNTWMKYRIGIPKFEKASFDQLFPFLAYQVEDERLVVEVIDSQTKHHIFEHFEIIFFEEVEKSIEELLYEVITDD</sequence>
<evidence type="ECO:0000256" key="2">
    <source>
        <dbReference type="ARBA" id="ARBA00022448"/>
    </source>
</evidence>
<dbReference type="InterPro" id="IPR027417">
    <property type="entry name" value="P-loop_NTPase"/>
</dbReference>
<dbReference type="Pfam" id="PF00005">
    <property type="entry name" value="ABC_tran"/>
    <property type="match status" value="1"/>
</dbReference>
<feature type="domain" description="ABC transporter" evidence="5">
    <location>
        <begin position="4"/>
        <end position="234"/>
    </location>
</feature>
<dbReference type="RefSeq" id="WP_115250811.1">
    <property type="nucleotide sequence ID" value="NZ_UHFF01000002.1"/>
</dbReference>
<dbReference type="Gene3D" id="3.40.50.300">
    <property type="entry name" value="P-loop containing nucleotide triphosphate hydrolases"/>
    <property type="match status" value="1"/>
</dbReference>
<dbReference type="SMART" id="SM00382">
    <property type="entry name" value="AAA"/>
    <property type="match status" value="1"/>
</dbReference>
<evidence type="ECO:0000313" key="6">
    <source>
        <dbReference type="EMBL" id="SUN45865.1"/>
    </source>
</evidence>
<dbReference type="EC" id="3.6.3.25" evidence="6"/>
<dbReference type="InterPro" id="IPR003593">
    <property type="entry name" value="AAA+_ATPase"/>
</dbReference>
<keyword evidence="6" id="KW-0378">Hydrolase</keyword>
<evidence type="ECO:0000256" key="4">
    <source>
        <dbReference type="ARBA" id="ARBA00022840"/>
    </source>
</evidence>
<dbReference type="InterPro" id="IPR003439">
    <property type="entry name" value="ABC_transporter-like_ATP-bd"/>
</dbReference>
<dbReference type="EMBL" id="UHFF01000002">
    <property type="protein sequence ID" value="SUN45865.1"/>
    <property type="molecule type" value="Genomic_DNA"/>
</dbReference>
<keyword evidence="4" id="KW-0067">ATP-binding</keyword>
<accession>A0A380JRL1</accession>
<organism evidence="6 7">
    <name type="scientific">Streptococcus equi subsp. equi</name>
    <dbReference type="NCBI Taxonomy" id="148942"/>
    <lineage>
        <taxon>Bacteria</taxon>
        <taxon>Bacillati</taxon>
        <taxon>Bacillota</taxon>
        <taxon>Bacilli</taxon>
        <taxon>Lactobacillales</taxon>
        <taxon>Streptococcaceae</taxon>
        <taxon>Streptococcus</taxon>
    </lineage>
</organism>
<dbReference type="GO" id="GO:0016887">
    <property type="term" value="F:ATP hydrolysis activity"/>
    <property type="evidence" value="ECO:0007669"/>
    <property type="project" value="InterPro"/>
</dbReference>
<dbReference type="AlphaFoldDB" id="A0A380JRL1"/>
<dbReference type="PROSITE" id="PS50893">
    <property type="entry name" value="ABC_TRANSPORTER_2"/>
    <property type="match status" value="1"/>
</dbReference>
<dbReference type="PANTHER" id="PTHR42711:SF5">
    <property type="entry name" value="ABC TRANSPORTER ATP-BINDING PROTEIN NATA"/>
    <property type="match status" value="1"/>
</dbReference>
<name>A0A380JRL1_9STRE</name>
<reference evidence="6 7" key="1">
    <citation type="submission" date="2018-06" db="EMBL/GenBank/DDBJ databases">
        <authorList>
            <consortium name="Pathogen Informatics"/>
            <person name="Doyle S."/>
        </authorList>
    </citation>
    <scope>NUCLEOTIDE SEQUENCE [LARGE SCALE GENOMIC DNA]</scope>
    <source>
        <strain evidence="6 7">NCTC12092</strain>
    </source>
</reference>
<evidence type="ECO:0000256" key="1">
    <source>
        <dbReference type="ARBA" id="ARBA00005417"/>
    </source>
</evidence>
<gene>
    <name evidence="6" type="primary">cysA</name>
    <name evidence="6" type="ORF">NCTC12092_00719</name>
</gene>
<evidence type="ECO:0000313" key="7">
    <source>
        <dbReference type="Proteomes" id="UP000254461"/>
    </source>
</evidence>
<dbReference type="SUPFAM" id="SSF52540">
    <property type="entry name" value="P-loop containing nucleoside triphosphate hydrolases"/>
    <property type="match status" value="1"/>
</dbReference>
<keyword evidence="2" id="KW-0813">Transport</keyword>
<dbReference type="Proteomes" id="UP000254461">
    <property type="component" value="Unassembled WGS sequence"/>
</dbReference>